<protein>
    <submittedName>
        <fullName evidence="1">Uncharacterized protein</fullName>
    </submittedName>
</protein>
<organism evidence="1 2">
    <name type="scientific">Glossina palpalis gambiensis</name>
    <dbReference type="NCBI Taxonomy" id="67801"/>
    <lineage>
        <taxon>Eukaryota</taxon>
        <taxon>Metazoa</taxon>
        <taxon>Ecdysozoa</taxon>
        <taxon>Arthropoda</taxon>
        <taxon>Hexapoda</taxon>
        <taxon>Insecta</taxon>
        <taxon>Pterygota</taxon>
        <taxon>Neoptera</taxon>
        <taxon>Endopterygota</taxon>
        <taxon>Diptera</taxon>
        <taxon>Brachycera</taxon>
        <taxon>Muscomorpha</taxon>
        <taxon>Hippoboscoidea</taxon>
        <taxon>Glossinidae</taxon>
        <taxon>Glossina</taxon>
    </lineage>
</organism>
<dbReference type="VEuPathDB" id="VectorBase:GPPI050758"/>
<proteinExistence type="predicted"/>
<evidence type="ECO:0000313" key="2">
    <source>
        <dbReference type="Proteomes" id="UP000092460"/>
    </source>
</evidence>
<dbReference type="EnsemblMetazoa" id="GPPI050758-RA">
    <property type="protein sequence ID" value="GPPI050758-PA"/>
    <property type="gene ID" value="GPPI050758"/>
</dbReference>
<evidence type="ECO:0000313" key="1">
    <source>
        <dbReference type="EnsemblMetazoa" id="GPPI050758-PA"/>
    </source>
</evidence>
<accession>A0A1B0C6V7</accession>
<dbReference type="AlphaFoldDB" id="A0A1B0C6V7"/>
<reference evidence="2" key="1">
    <citation type="submission" date="2015-01" db="EMBL/GenBank/DDBJ databases">
        <authorList>
            <person name="Aksoy S."/>
            <person name="Warren W."/>
            <person name="Wilson R.K."/>
        </authorList>
    </citation>
    <scope>NUCLEOTIDE SEQUENCE [LARGE SCALE GENOMIC DNA]</scope>
    <source>
        <strain evidence="2">IAEA</strain>
    </source>
</reference>
<dbReference type="Proteomes" id="UP000092460">
    <property type="component" value="Unassembled WGS sequence"/>
</dbReference>
<keyword evidence="2" id="KW-1185">Reference proteome</keyword>
<name>A0A1B0C6V7_9MUSC</name>
<dbReference type="EMBL" id="JXJN01027056">
    <property type="status" value="NOT_ANNOTATED_CDS"/>
    <property type="molecule type" value="Genomic_DNA"/>
</dbReference>
<reference evidence="1" key="2">
    <citation type="submission" date="2020-05" db="UniProtKB">
        <authorList>
            <consortium name="EnsemblMetazoa"/>
        </authorList>
    </citation>
    <scope>IDENTIFICATION</scope>
    <source>
        <strain evidence="1">IAEA</strain>
    </source>
</reference>
<sequence>MIKPADDIWEVNSSNEIATITPQRCQDTTLLLHLVSSQIAFVKRSQSYHVYRPIGADFLNKYVLLIDIKRKRLTTLSDAIAHICNVPLPNLFSIENKYATLVKIYPSLRAEPDY</sequence>